<dbReference type="InterPro" id="IPR002068">
    <property type="entry name" value="A-crystallin/Hsp20_dom"/>
</dbReference>
<dbReference type="AlphaFoldDB" id="A0A7X9UA48"/>
<evidence type="ECO:0000256" key="2">
    <source>
        <dbReference type="RuleBase" id="RU003616"/>
    </source>
</evidence>
<dbReference type="Proteomes" id="UP000546970">
    <property type="component" value="Unassembled WGS sequence"/>
</dbReference>
<keyword evidence="5" id="KW-1185">Reference proteome</keyword>
<dbReference type="PANTHER" id="PTHR11527">
    <property type="entry name" value="HEAT-SHOCK PROTEIN 20 FAMILY MEMBER"/>
    <property type="match status" value="1"/>
</dbReference>
<dbReference type="InterPro" id="IPR008978">
    <property type="entry name" value="HSP20-like_chaperone"/>
</dbReference>
<dbReference type="SUPFAM" id="SSF49764">
    <property type="entry name" value="HSP20-like chaperones"/>
    <property type="match status" value="1"/>
</dbReference>
<evidence type="ECO:0000313" key="5">
    <source>
        <dbReference type="Proteomes" id="UP000546970"/>
    </source>
</evidence>
<protein>
    <submittedName>
        <fullName evidence="4">Hsp20 family protein</fullName>
    </submittedName>
</protein>
<proteinExistence type="inferred from homology"/>
<evidence type="ECO:0000259" key="3">
    <source>
        <dbReference type="PROSITE" id="PS01031"/>
    </source>
</evidence>
<accession>A0A7X9UA48</accession>
<dbReference type="RefSeq" id="WP_040219581.1">
    <property type="nucleotide sequence ID" value="NZ_JABBCP010000001.1"/>
</dbReference>
<name>A0A7X9UA48_9ACTN</name>
<evidence type="ECO:0000313" key="4">
    <source>
        <dbReference type="EMBL" id="NMF54771.1"/>
    </source>
</evidence>
<feature type="domain" description="SHSP" evidence="3">
    <location>
        <begin position="33"/>
        <end position="143"/>
    </location>
</feature>
<comment type="similarity">
    <text evidence="1 2">Belongs to the small heat shock protein (HSP20) family.</text>
</comment>
<dbReference type="PROSITE" id="PS01031">
    <property type="entry name" value="SHSP"/>
    <property type="match status" value="1"/>
</dbReference>
<dbReference type="EMBL" id="JABBCP010000001">
    <property type="protein sequence ID" value="NMF54771.1"/>
    <property type="molecule type" value="Genomic_DNA"/>
</dbReference>
<organism evidence="4 5">
    <name type="scientific">Collinsella acetigenes</name>
    <dbReference type="NCBI Taxonomy" id="2713419"/>
    <lineage>
        <taxon>Bacteria</taxon>
        <taxon>Bacillati</taxon>
        <taxon>Actinomycetota</taxon>
        <taxon>Coriobacteriia</taxon>
        <taxon>Coriobacteriales</taxon>
        <taxon>Coriobacteriaceae</taxon>
        <taxon>Collinsella</taxon>
    </lineage>
</organism>
<comment type="caution">
    <text evidence="4">The sequence shown here is derived from an EMBL/GenBank/DDBJ whole genome shotgun (WGS) entry which is preliminary data.</text>
</comment>
<reference evidence="4 5" key="1">
    <citation type="submission" date="2020-04" db="EMBL/GenBank/DDBJ databases">
        <title>Collinsella sp. KGMB02528 nov., an anaerobic actinobacterium isolated from human feces.</title>
        <authorList>
            <person name="Han K.-I."/>
            <person name="Eom M.K."/>
            <person name="Kim J.-S."/>
            <person name="Lee K.C."/>
            <person name="Suh M.K."/>
            <person name="Park S.-H."/>
            <person name="Lee J.H."/>
            <person name="Kang S.W."/>
            <person name="Park J.-E."/>
            <person name="Oh B.S."/>
            <person name="Yu S.Y."/>
            <person name="Choi S.-H."/>
            <person name="Lee D.H."/>
            <person name="Yoon H."/>
            <person name="Kim B.-Y."/>
            <person name="Lee J.H."/>
            <person name="Lee J.-S."/>
        </authorList>
    </citation>
    <scope>NUCLEOTIDE SEQUENCE [LARGE SCALE GENOMIC DNA]</scope>
    <source>
        <strain evidence="4 5">KGMB02528</strain>
    </source>
</reference>
<sequence length="143" mass="15776">MASMVPYRSVFGIRPTVPASLFDAFDDMMDLTTPLSSKAFPIDVEDKGDGYEVKAYFTGVSKDDIDVELNEGRLSISVNVEDKEEDKDKNFLQKEFVSYSATRGVYLKDASSEGLSAKYADGILTVAVPKIVEKKNVTKISID</sequence>
<dbReference type="Pfam" id="PF00011">
    <property type="entry name" value="HSP20"/>
    <property type="match status" value="1"/>
</dbReference>
<gene>
    <name evidence="4" type="ORF">HF320_00235</name>
</gene>
<evidence type="ECO:0000256" key="1">
    <source>
        <dbReference type="PROSITE-ProRule" id="PRU00285"/>
    </source>
</evidence>
<dbReference type="InterPro" id="IPR031107">
    <property type="entry name" value="Small_HSP"/>
</dbReference>
<dbReference type="Gene3D" id="2.60.40.790">
    <property type="match status" value="1"/>
</dbReference>